<dbReference type="Proteomes" id="UP001283361">
    <property type="component" value="Unassembled WGS sequence"/>
</dbReference>
<accession>A0AAE1DZ89</accession>
<proteinExistence type="predicted"/>
<evidence type="ECO:0000313" key="2">
    <source>
        <dbReference type="Proteomes" id="UP001283361"/>
    </source>
</evidence>
<reference evidence="1" key="1">
    <citation type="journal article" date="2023" name="G3 (Bethesda)">
        <title>A reference genome for the long-term kleptoplast-retaining sea slug Elysia crispata morphotype clarki.</title>
        <authorList>
            <person name="Eastman K.E."/>
            <person name="Pendleton A.L."/>
            <person name="Shaikh M.A."/>
            <person name="Suttiyut T."/>
            <person name="Ogas R."/>
            <person name="Tomko P."/>
            <person name="Gavelis G."/>
            <person name="Widhalm J.R."/>
            <person name="Wisecaver J.H."/>
        </authorList>
    </citation>
    <scope>NUCLEOTIDE SEQUENCE</scope>
    <source>
        <strain evidence="1">ECLA1</strain>
    </source>
</reference>
<evidence type="ECO:0000313" key="1">
    <source>
        <dbReference type="EMBL" id="KAK3788222.1"/>
    </source>
</evidence>
<organism evidence="1 2">
    <name type="scientific">Elysia crispata</name>
    <name type="common">lettuce slug</name>
    <dbReference type="NCBI Taxonomy" id="231223"/>
    <lineage>
        <taxon>Eukaryota</taxon>
        <taxon>Metazoa</taxon>
        <taxon>Spiralia</taxon>
        <taxon>Lophotrochozoa</taxon>
        <taxon>Mollusca</taxon>
        <taxon>Gastropoda</taxon>
        <taxon>Heterobranchia</taxon>
        <taxon>Euthyneura</taxon>
        <taxon>Panpulmonata</taxon>
        <taxon>Sacoglossa</taxon>
        <taxon>Placobranchoidea</taxon>
        <taxon>Plakobranchidae</taxon>
        <taxon>Elysia</taxon>
    </lineage>
</organism>
<protein>
    <submittedName>
        <fullName evidence="1">Uncharacterized protein</fullName>
    </submittedName>
</protein>
<dbReference type="AlphaFoldDB" id="A0AAE1DZ89"/>
<comment type="caution">
    <text evidence="1">The sequence shown here is derived from an EMBL/GenBank/DDBJ whole genome shotgun (WGS) entry which is preliminary data.</text>
</comment>
<gene>
    <name evidence="1" type="ORF">RRG08_006030</name>
</gene>
<dbReference type="EMBL" id="JAWDGP010001776">
    <property type="protein sequence ID" value="KAK3788222.1"/>
    <property type="molecule type" value="Genomic_DNA"/>
</dbReference>
<sequence>MIIRYVFKHIDQSGFVARLFSSKLCPAEYFRQEEQLAIDRMFCCSTQTSERVVENLSPCSVAQQPGVVITQWTGTDRQYWGVGTGPDCSHWGVGASSSARAQAAHTGVQYSNV</sequence>
<name>A0AAE1DZ89_9GAST</name>
<keyword evidence="2" id="KW-1185">Reference proteome</keyword>